<accession>A0ABR6XS64</accession>
<sequence>MSIQALINVTSVVPVKDFEASFSWYQTFFGREPDVVPMEGIAEWQFAENAWVQVSVDPDRAGSTSVALCVKDVEAQRTALTSLHLAVGEIVEYPDIIKMVEIVDPDGNKISFVQNLSNGSGS</sequence>
<dbReference type="Proteomes" id="UP000643610">
    <property type="component" value="Unassembled WGS sequence"/>
</dbReference>
<protein>
    <submittedName>
        <fullName evidence="1">VOC family protein</fullName>
    </submittedName>
</protein>
<keyword evidence="2" id="KW-1185">Reference proteome</keyword>
<reference evidence="1 2" key="1">
    <citation type="submission" date="2020-08" db="EMBL/GenBank/DDBJ databases">
        <title>Novel species isolated from subtropical streams in China.</title>
        <authorList>
            <person name="Lu H."/>
        </authorList>
    </citation>
    <scope>NUCLEOTIDE SEQUENCE [LARGE SCALE GENOMIC DNA]</scope>
    <source>
        <strain evidence="1 2">KCTC 52442</strain>
    </source>
</reference>
<dbReference type="CDD" id="cd06587">
    <property type="entry name" value="VOC"/>
    <property type="match status" value="1"/>
</dbReference>
<dbReference type="EMBL" id="JACOFU010000005">
    <property type="protein sequence ID" value="MBC3832319.1"/>
    <property type="molecule type" value="Genomic_DNA"/>
</dbReference>
<name>A0ABR6XS64_9BURK</name>
<evidence type="ECO:0000313" key="1">
    <source>
        <dbReference type="EMBL" id="MBC3832319.1"/>
    </source>
</evidence>
<gene>
    <name evidence="1" type="ORF">H8K33_12415</name>
</gene>
<organism evidence="1 2">
    <name type="scientific">Undibacterium amnicola</name>
    <dbReference type="NCBI Taxonomy" id="1834038"/>
    <lineage>
        <taxon>Bacteria</taxon>
        <taxon>Pseudomonadati</taxon>
        <taxon>Pseudomonadota</taxon>
        <taxon>Betaproteobacteria</taxon>
        <taxon>Burkholderiales</taxon>
        <taxon>Oxalobacteraceae</taxon>
        <taxon>Undibacterium</taxon>
    </lineage>
</organism>
<evidence type="ECO:0000313" key="2">
    <source>
        <dbReference type="Proteomes" id="UP000643610"/>
    </source>
</evidence>
<dbReference type="RefSeq" id="WP_186891373.1">
    <property type="nucleotide sequence ID" value="NZ_JACOFU010000005.1"/>
</dbReference>
<proteinExistence type="predicted"/>
<comment type="caution">
    <text evidence="1">The sequence shown here is derived from an EMBL/GenBank/DDBJ whole genome shotgun (WGS) entry which is preliminary data.</text>
</comment>
<dbReference type="SUPFAM" id="SSF54593">
    <property type="entry name" value="Glyoxalase/Bleomycin resistance protein/Dihydroxybiphenyl dioxygenase"/>
    <property type="match status" value="1"/>
</dbReference>
<dbReference type="Gene3D" id="3.10.180.10">
    <property type="entry name" value="2,3-Dihydroxybiphenyl 1,2-Dioxygenase, domain 1"/>
    <property type="match status" value="1"/>
</dbReference>
<dbReference type="InterPro" id="IPR029068">
    <property type="entry name" value="Glyas_Bleomycin-R_OHBP_Dase"/>
</dbReference>